<organism evidence="4 5">
    <name type="scientific">Ilex paraguariensis</name>
    <name type="common">yerba mate</name>
    <dbReference type="NCBI Taxonomy" id="185542"/>
    <lineage>
        <taxon>Eukaryota</taxon>
        <taxon>Viridiplantae</taxon>
        <taxon>Streptophyta</taxon>
        <taxon>Embryophyta</taxon>
        <taxon>Tracheophyta</taxon>
        <taxon>Spermatophyta</taxon>
        <taxon>Magnoliopsida</taxon>
        <taxon>eudicotyledons</taxon>
        <taxon>Gunneridae</taxon>
        <taxon>Pentapetalae</taxon>
        <taxon>asterids</taxon>
        <taxon>campanulids</taxon>
        <taxon>Aquifoliales</taxon>
        <taxon>Aquifoliaceae</taxon>
        <taxon>Ilex</taxon>
    </lineage>
</organism>
<dbReference type="Gene3D" id="3.40.50.1820">
    <property type="entry name" value="alpha/beta hydrolase"/>
    <property type="match status" value="1"/>
</dbReference>
<feature type="domain" description="Fungal lipase-type" evidence="3">
    <location>
        <begin position="127"/>
        <end position="171"/>
    </location>
</feature>
<keyword evidence="1" id="KW-0378">Hydrolase</keyword>
<dbReference type="AlphaFoldDB" id="A0ABC8RN65"/>
<evidence type="ECO:0000259" key="3">
    <source>
        <dbReference type="Pfam" id="PF01764"/>
    </source>
</evidence>
<accession>A0ABC8RN65</accession>
<dbReference type="InterPro" id="IPR029058">
    <property type="entry name" value="AB_hydrolase_fold"/>
</dbReference>
<evidence type="ECO:0000256" key="1">
    <source>
        <dbReference type="ARBA" id="ARBA00022801"/>
    </source>
</evidence>
<evidence type="ECO:0000313" key="5">
    <source>
        <dbReference type="Proteomes" id="UP001642360"/>
    </source>
</evidence>
<dbReference type="PANTHER" id="PTHR31479:SF2">
    <property type="entry name" value="ALPHA_BETA-HYDROLASES SUPERFAMILY PROTEIN"/>
    <property type="match status" value="1"/>
</dbReference>
<protein>
    <recommendedName>
        <fullName evidence="3">Fungal lipase-type domain-containing protein</fullName>
    </recommendedName>
</protein>
<feature type="non-terminal residue" evidence="4">
    <location>
        <position position="317"/>
    </location>
</feature>
<dbReference type="SUPFAM" id="SSF53474">
    <property type="entry name" value="alpha/beta-Hydrolases"/>
    <property type="match status" value="1"/>
</dbReference>
<dbReference type="GO" id="GO:0016787">
    <property type="term" value="F:hydrolase activity"/>
    <property type="evidence" value="ECO:0007669"/>
    <property type="project" value="UniProtKB-KW"/>
</dbReference>
<dbReference type="Pfam" id="PF01764">
    <property type="entry name" value="Lipase_3"/>
    <property type="match status" value="1"/>
</dbReference>
<keyword evidence="5" id="KW-1185">Reference proteome</keyword>
<proteinExistence type="predicted"/>
<name>A0ABC8RN65_9AQUA</name>
<comment type="caution">
    <text evidence="4">The sequence shown here is derived from an EMBL/GenBank/DDBJ whole genome shotgun (WGS) entry which is preliminary data.</text>
</comment>
<dbReference type="Proteomes" id="UP001642360">
    <property type="component" value="Unassembled WGS sequence"/>
</dbReference>
<evidence type="ECO:0000313" key="4">
    <source>
        <dbReference type="EMBL" id="CAK9146389.1"/>
    </source>
</evidence>
<sequence>MDFSCLKTSRGEPFKSSGPTHITSIDWNNKRDLRTVAASLVMGVYNQERERQSQGSQPLLSDDDASIVGAIYEYKYLDSHIFHSPVKPPRYVIAFRGNILKPATVVKDIKSDVRLFFNTLEKSHRFLVAWQAVQIMVALVGDTNPVNIWLAGHSLGAAIALLVGRNMVTEGCYLETYLFNPPFLSTPIGSIKSEKVKNAAHFIDNFSKATVALVRPRQRTDQAQLFTTLSEWVPKLYVNPLDPICSEYIGYFEGWEKMTKKGFRAIERLVTQNSVRALVSDKEPVHLLPSANVTINRPVRVFCQDHGIQQWWRNDGL</sequence>
<dbReference type="EMBL" id="CAUOFW020001569">
    <property type="protein sequence ID" value="CAK9146389.1"/>
    <property type="molecule type" value="Genomic_DNA"/>
</dbReference>
<dbReference type="InterPro" id="IPR002921">
    <property type="entry name" value="Fungal_lipase-type"/>
</dbReference>
<feature type="region of interest" description="Disordered" evidence="2">
    <location>
        <begin position="1"/>
        <end position="20"/>
    </location>
</feature>
<gene>
    <name evidence="4" type="ORF">ILEXP_LOCUS14232</name>
</gene>
<dbReference type="PANTHER" id="PTHR31479">
    <property type="entry name" value="ALPHA/BETA-HYDROLASES SUPERFAMILY PROTEIN"/>
    <property type="match status" value="1"/>
</dbReference>
<evidence type="ECO:0000256" key="2">
    <source>
        <dbReference type="SAM" id="MobiDB-lite"/>
    </source>
</evidence>
<reference evidence="4 5" key="1">
    <citation type="submission" date="2024-02" db="EMBL/GenBank/DDBJ databases">
        <authorList>
            <person name="Vignale AGUSTIN F."/>
            <person name="Sosa J E."/>
            <person name="Modenutti C."/>
        </authorList>
    </citation>
    <scope>NUCLEOTIDE SEQUENCE [LARGE SCALE GENOMIC DNA]</scope>
</reference>